<accession>A0A430A6I5</accession>
<evidence type="ECO:0000313" key="4">
    <source>
        <dbReference type="EMBL" id="RSU02489.1"/>
    </source>
</evidence>
<evidence type="ECO:0000313" key="5">
    <source>
        <dbReference type="Proteomes" id="UP000287101"/>
    </source>
</evidence>
<evidence type="ECO:0000256" key="1">
    <source>
        <dbReference type="ARBA" id="ARBA00022614"/>
    </source>
</evidence>
<keyword evidence="1" id="KW-0433">Leucine-rich repeat</keyword>
<reference evidence="4 5" key="1">
    <citation type="submission" date="2017-05" db="EMBL/GenBank/DDBJ databases">
        <title>Vagococcus spp. assemblies.</title>
        <authorList>
            <person name="Gulvik C.A."/>
        </authorList>
    </citation>
    <scope>NUCLEOTIDE SEQUENCE [LARGE SCALE GENOMIC DNA]</scope>
    <source>
        <strain evidence="4 5">CCUG 41755</strain>
    </source>
</reference>
<dbReference type="OrthoDB" id="2725310at2"/>
<dbReference type="Gene3D" id="3.80.10.10">
    <property type="entry name" value="Ribonuclease Inhibitor"/>
    <property type="match status" value="2"/>
</dbReference>
<dbReference type="AlphaFoldDB" id="A0A430A6I5"/>
<keyword evidence="3" id="KW-0812">Transmembrane</keyword>
<dbReference type="SUPFAM" id="SSF52058">
    <property type="entry name" value="L domain-like"/>
    <property type="match status" value="1"/>
</dbReference>
<feature type="transmembrane region" description="Helical" evidence="3">
    <location>
        <begin position="60"/>
        <end position="81"/>
    </location>
</feature>
<gene>
    <name evidence="4" type="ORF">CBF31_08970</name>
</gene>
<dbReference type="InterPro" id="IPR032675">
    <property type="entry name" value="LRR_dom_sf"/>
</dbReference>
<sequence length="632" mass="71241">MSLIKLSCSNCSGKLSHVEKDIYKCEYCDTYYRFENNTTINIENYNANTPKKKSSPNNKFTVIGSIILLILAAVFIFNTILSEEPTSSYDLKETTEHKPKQKNIPVRTTIQSPAMKEFEAFFTTVEKKSLADIKAFRVVQRTPFDKNYKIEYSFSGSPSDLDSYFKDSHLYEFSEAELPLEKEDLQLLKNVEFLDLNHNSNVTYNKDIYGYNSSTIYKPLTKLTYLRGTSDDSVKDLLEGLYDPTNIRGLDINLNNEEDITTLANSFKKLDSLSVSLHATDIENSAKLGAIAELPLKRLSLNLSSNFKNIDWLSKGNSIESLKIEGGSIKDWTFLSPLTNLTTLKIDDEKFNNSTIIGQLPKLTDLTIENNSIRNWQPIEDKTSLTKLTLNLERNPFHVTKLTNLVDLNLHFGPINNRIQAEVALLSKLQHYATDSLEPIPLNQIKEINITNVQGFPTNQIVPDMKNLEEMILSGDFRYADFGNYPTIKKLTVDFPDSGIRELGKLSEQLSHFSEVSELAFYNLQSLNGTDTAFKNLKKVIISNQDTGTGVIEPAFIINNAPNMESLQLTNTSVTKLDPLVNLKKLKFLNFRGNAVTLLDPLDKLPHLEIALTSGNPLSNTVSPNKNLTLLP</sequence>
<keyword evidence="3" id="KW-0472">Membrane</keyword>
<evidence type="ECO:0008006" key="6">
    <source>
        <dbReference type="Google" id="ProtNLM"/>
    </source>
</evidence>
<comment type="caution">
    <text evidence="4">The sequence shown here is derived from an EMBL/GenBank/DDBJ whole genome shotgun (WGS) entry which is preliminary data.</text>
</comment>
<proteinExistence type="predicted"/>
<evidence type="ECO:0000256" key="2">
    <source>
        <dbReference type="ARBA" id="ARBA00022737"/>
    </source>
</evidence>
<keyword evidence="5" id="KW-1185">Reference proteome</keyword>
<dbReference type="Proteomes" id="UP000287101">
    <property type="component" value="Unassembled WGS sequence"/>
</dbReference>
<organism evidence="4 5">
    <name type="scientific">Vagococcus fessus</name>
    <dbReference type="NCBI Taxonomy" id="120370"/>
    <lineage>
        <taxon>Bacteria</taxon>
        <taxon>Bacillati</taxon>
        <taxon>Bacillota</taxon>
        <taxon>Bacilli</taxon>
        <taxon>Lactobacillales</taxon>
        <taxon>Enterococcaceae</taxon>
        <taxon>Vagococcus</taxon>
    </lineage>
</organism>
<dbReference type="RefSeq" id="WP_126832196.1">
    <property type="nucleotide sequence ID" value="NZ_CBCRYB010000014.1"/>
</dbReference>
<protein>
    <recommendedName>
        <fullName evidence="6">Cell wall anchor protein</fullName>
    </recommendedName>
</protein>
<dbReference type="PANTHER" id="PTHR46652">
    <property type="entry name" value="LEUCINE-RICH REPEAT AND IQ DOMAIN-CONTAINING PROTEIN 1-RELATED"/>
    <property type="match status" value="1"/>
</dbReference>
<dbReference type="InterPro" id="IPR050836">
    <property type="entry name" value="SDS22/Internalin_LRR"/>
</dbReference>
<name>A0A430A6I5_9ENTE</name>
<dbReference type="SUPFAM" id="SSF52047">
    <property type="entry name" value="RNI-like"/>
    <property type="match status" value="1"/>
</dbReference>
<keyword evidence="2" id="KW-0677">Repeat</keyword>
<dbReference type="EMBL" id="NGJY01000003">
    <property type="protein sequence ID" value="RSU02489.1"/>
    <property type="molecule type" value="Genomic_DNA"/>
</dbReference>
<keyword evidence="3" id="KW-1133">Transmembrane helix</keyword>
<dbReference type="PANTHER" id="PTHR46652:SF3">
    <property type="entry name" value="LEUCINE-RICH REPEAT-CONTAINING PROTEIN 9"/>
    <property type="match status" value="1"/>
</dbReference>
<evidence type="ECO:0000256" key="3">
    <source>
        <dbReference type="SAM" id="Phobius"/>
    </source>
</evidence>